<dbReference type="EMBL" id="VWXF01000006">
    <property type="protein sequence ID" value="NIF22830.1"/>
    <property type="molecule type" value="Genomic_DNA"/>
</dbReference>
<proteinExistence type="predicted"/>
<organism evidence="1 2">
    <name type="scientific">Candidatus Pantoea multigeneris</name>
    <dbReference type="NCBI Taxonomy" id="2608357"/>
    <lineage>
        <taxon>Bacteria</taxon>
        <taxon>Pseudomonadati</taxon>
        <taxon>Pseudomonadota</taxon>
        <taxon>Gammaproteobacteria</taxon>
        <taxon>Enterobacterales</taxon>
        <taxon>Erwiniaceae</taxon>
        <taxon>Pantoea</taxon>
    </lineage>
</organism>
<dbReference type="Proteomes" id="UP001515683">
    <property type="component" value="Unassembled WGS sequence"/>
</dbReference>
<evidence type="ECO:0000313" key="2">
    <source>
        <dbReference type="Proteomes" id="UP001515683"/>
    </source>
</evidence>
<accession>A0ABX0RBX0</accession>
<gene>
    <name evidence="1" type="ORF">F3J40_14630</name>
</gene>
<dbReference type="RefSeq" id="WP_167015726.1">
    <property type="nucleotide sequence ID" value="NZ_VWXF01000006.1"/>
</dbReference>
<evidence type="ECO:0000313" key="1">
    <source>
        <dbReference type="EMBL" id="NIF22830.1"/>
    </source>
</evidence>
<name>A0ABX0RBX0_9GAMM</name>
<keyword evidence="2" id="KW-1185">Reference proteome</keyword>
<comment type="caution">
    <text evidence="1">The sequence shown here is derived from an EMBL/GenBank/DDBJ whole genome shotgun (WGS) entry which is preliminary data.</text>
</comment>
<sequence>MKISDVSSAPFFENEIKFTKKHPENYPDNEFNHPSDFNNLRKKRSPAPGLSHIIKFTFNDGDSVNINSTHPRSNSTEDVNFIFRFFRTISENKWKELHAPVVMLKNIRRSGNLLQDIKKSIGGELHFNTSVTFKLSRREIFHGCVKFLDEQEKTFIKKRNITDAFYKKYSYIKRDETNVIKNIYYGDYLKKTSMLNVRSFTQLPDPIKKSFDSISDNILLHGKFSTATPGNTTTILHHEKKSMLSVMLNHIAYQIKLSRDKIHSTRSLIEVQQEQVKIDHLIGYQLEVMTELYVSHIEERKKINKPDALYLMDKLAVTHYIGLIGQIEKFRNEIIKGIIDVIFSDKTNYLSSLSKIQKFNQRESWQKTFLGDGFIHALSYILEVDALHGYSNQVNIKMINKSTLKKIRNINDENYNRTSHYDGEIYKKIKKWSQENKITKEMNNIQQHLTFVDIKNSSPEIFNWKIKFSNYLNEMISLAEKEKNKSYFDDTNKKLNSESLIYIIINKRMTRSEMFIKRLFPFSDYAEIKWENANNFSDAKKSIRITFAEAVAFYRKWNPTDSDMNALILDKDIRELIEEISIKTSNWEQNLIAQVDNLKYDASYLIGSYGRLNKRIDELKNISNIDHYTKTYNIHISQSEKQKLSDFFNGRSQGYLVGINDNPVGEHVPHSIICIPLRKGNGSHDGFESLLVSLEQQEIVRLPALLGPERKYISTKSHISIDDNVRKDYLDSLESRKAMHEKGYRDISREVENLRNFLQEELSPRYIPDKNSDYLTHVKMTFIDVDGPAGPATKIYRLYESDALKFTNFSLSTHPDKHKLKIINNIIENKNTRLKDEIDDFIFTADDKWFSWDEREIRNTKEWMDVFIILFSIGSVLFPTPNLSMGSKFFLKYLPFTLVDLLANVNSALLGKSLASNYDELKNSNDDLYKSIFYWGAATFSSAAISIATPLPKHTYTSNRKAFIRSLHQDIIADARFAVSQDMDYLVARLYGDISYARSLKSLSKNAPADIKSLLNDMVEYSFLQTHELIDDDIRITQTLKNNIFSSEIAINQKLSLIENKINNLLTPLQSIATDINLLNDELVRMYEYANEAKKRFTATEDRFLQLSDLISLMPGVRKRVVETRDVLSSTIQQFHAISANPSIDNIKRMLHCSDSAAKSIAEYMPTINNGHRTINVGDLYAVSNIIGGGSAQGDSLLHILREITSISIKSMIDKTPEMLIIDAVTGYIDLYQMLFKKSNLTSTHATPSLNATMIAGNTSQQESLFSALGFWHP</sequence>
<protein>
    <submittedName>
        <fullName evidence="1">Uncharacterized protein</fullName>
    </submittedName>
</protein>
<reference evidence="1 2" key="1">
    <citation type="journal article" date="2019" name="bioRxiv">
        <title>Bacteria contribute to plant secondary compound degradation in a generalist herbivore system.</title>
        <authorList>
            <person name="Francoeur C.B."/>
            <person name="Khadempour L."/>
            <person name="Moreira-Soto R.D."/>
            <person name="Gotting K."/>
            <person name="Book A.J."/>
            <person name="Pinto-Tomas A.A."/>
            <person name="Keefover-Ring K."/>
            <person name="Currie C.R."/>
        </authorList>
    </citation>
    <scope>NUCLEOTIDE SEQUENCE [LARGE SCALE GENOMIC DNA]</scope>
    <source>
        <strain evidence="1">Acro-835</strain>
    </source>
</reference>